<name>A0ABQ2CGR3_9MICC</name>
<proteinExistence type="predicted"/>
<dbReference type="InterPro" id="IPR038611">
    <property type="entry name" value="Arr_sf"/>
</dbReference>
<dbReference type="Pfam" id="PF00561">
    <property type="entry name" value="Abhydrolase_1"/>
    <property type="match status" value="1"/>
</dbReference>
<evidence type="ECO:0000313" key="3">
    <source>
        <dbReference type="EMBL" id="GGI87127.1"/>
    </source>
</evidence>
<dbReference type="InterPro" id="IPR000073">
    <property type="entry name" value="AB_hydrolase_1"/>
</dbReference>
<protein>
    <submittedName>
        <fullName evidence="3">Uncharacterized protein</fullName>
    </submittedName>
</protein>
<feature type="domain" description="AB hydrolase-1" evidence="1">
    <location>
        <begin position="28"/>
        <end position="247"/>
    </location>
</feature>
<dbReference type="InterPro" id="IPR029058">
    <property type="entry name" value="AB_hydrolase_fold"/>
</dbReference>
<reference evidence="4" key="1">
    <citation type="journal article" date="2019" name="Int. J. Syst. Evol. Microbiol.">
        <title>The Global Catalogue of Microorganisms (GCM) 10K type strain sequencing project: providing services to taxonomists for standard genome sequencing and annotation.</title>
        <authorList>
            <consortium name="The Broad Institute Genomics Platform"/>
            <consortium name="The Broad Institute Genome Sequencing Center for Infectious Disease"/>
            <person name="Wu L."/>
            <person name="Ma J."/>
        </authorList>
    </citation>
    <scope>NUCLEOTIDE SEQUENCE [LARGE SCALE GENOMIC DNA]</scope>
    <source>
        <strain evidence="4">CGMCC 1.3601</strain>
    </source>
</reference>
<dbReference type="Proteomes" id="UP000658754">
    <property type="component" value="Unassembled WGS sequence"/>
</dbReference>
<dbReference type="Gene3D" id="3.40.50.1820">
    <property type="entry name" value="alpha/beta hydrolase"/>
    <property type="match status" value="1"/>
</dbReference>
<evidence type="ECO:0000313" key="4">
    <source>
        <dbReference type="Proteomes" id="UP000658754"/>
    </source>
</evidence>
<dbReference type="InterPro" id="IPR050266">
    <property type="entry name" value="AB_hydrolase_sf"/>
</dbReference>
<dbReference type="EMBL" id="BMKV01000004">
    <property type="protein sequence ID" value="GGI87127.1"/>
    <property type="molecule type" value="Genomic_DNA"/>
</dbReference>
<feature type="domain" description="Rifampin ADP-ribosyltransferase" evidence="2">
    <location>
        <begin position="276"/>
        <end position="374"/>
    </location>
</feature>
<dbReference type="NCBIfam" id="NF033144">
    <property type="entry name" value="rifampin_ARR"/>
    <property type="match status" value="1"/>
</dbReference>
<dbReference type="SUPFAM" id="SSF53474">
    <property type="entry name" value="alpha/beta-Hydrolases"/>
    <property type="match status" value="1"/>
</dbReference>
<comment type="caution">
    <text evidence="3">The sequence shown here is derived from an EMBL/GenBank/DDBJ whole genome shotgun (WGS) entry which is preliminary data.</text>
</comment>
<evidence type="ECO:0000259" key="2">
    <source>
        <dbReference type="Pfam" id="PF12120"/>
    </source>
</evidence>
<dbReference type="PANTHER" id="PTHR43798">
    <property type="entry name" value="MONOACYLGLYCEROL LIPASE"/>
    <property type="match status" value="1"/>
</dbReference>
<evidence type="ECO:0000259" key="1">
    <source>
        <dbReference type="Pfam" id="PF00561"/>
    </source>
</evidence>
<gene>
    <name evidence="3" type="ORF">GCM10007175_25470</name>
</gene>
<accession>A0ABQ2CGR3</accession>
<dbReference type="InterPro" id="IPR021975">
    <property type="entry name" value="Rifampin_Arr"/>
</dbReference>
<dbReference type="PANTHER" id="PTHR43798:SF33">
    <property type="entry name" value="HYDROLASE, PUTATIVE (AFU_ORTHOLOGUE AFUA_2G14860)-RELATED"/>
    <property type="match status" value="1"/>
</dbReference>
<dbReference type="Pfam" id="PF12120">
    <property type="entry name" value="Arr-ms"/>
    <property type="match status" value="1"/>
</dbReference>
<dbReference type="Gene3D" id="3.20.170.40">
    <property type="entry name" value="Rifampin ADP-ribosyltransferase domain"/>
    <property type="match status" value="1"/>
</dbReference>
<keyword evidence="4" id="KW-1185">Reference proteome</keyword>
<organism evidence="3 4">
    <name type="scientific">Pseudarthrobacter scleromae</name>
    <dbReference type="NCBI Taxonomy" id="158897"/>
    <lineage>
        <taxon>Bacteria</taxon>
        <taxon>Bacillati</taxon>
        <taxon>Actinomycetota</taxon>
        <taxon>Actinomycetes</taxon>
        <taxon>Micrococcales</taxon>
        <taxon>Micrococcaceae</taxon>
        <taxon>Pseudarthrobacter</taxon>
    </lineage>
</organism>
<sequence length="401" mass="43250">MESEVRNLTLRTDITVPCLIQGDAGAAPLLLLHAWGESRRCFDRLLPGLAGFRVYAPDLRGQGEADKPVGGYSLAEQAEDAAAILDAAGVETAFVLGSSSGGYVAQQLAASHPGRVAGLVLVGSPLSLQGLPAFAKEVDRLADPIDEDWVRSSLSWFTLHQPVPDWYLEERVRDGVRMPAHVWKKILAGLTAAAPPTEAGAIRTPTLILYGGQDDLLPRQDQEVLASRIPGAVLTVYPDAGHLVLWECPERVATDAAAFLHPLKNTPTGPTDSGPFYHGTKADVRPGDLLVPGYASNYGGRKAANHLYFTATLDAATWGAELSVGEGAGRIYRVEPTGAFQDDPNLTDKKFPGNPTRSYRTREPLRVLGEVPDWQPHSPEALQHMLSHLEELKRQGIEAID</sequence>
<dbReference type="PRINTS" id="PR00111">
    <property type="entry name" value="ABHYDROLASE"/>
</dbReference>